<dbReference type="AlphaFoldDB" id="A0A8T2ZC84"/>
<protein>
    <submittedName>
        <fullName evidence="1">Uncharacterized protein</fullName>
    </submittedName>
</protein>
<dbReference type="Proteomes" id="UP000807159">
    <property type="component" value="Chromosome 3"/>
</dbReference>
<dbReference type="EMBL" id="JACEGQ020000003">
    <property type="protein sequence ID" value="KAH8514881.1"/>
    <property type="molecule type" value="Genomic_DNA"/>
</dbReference>
<evidence type="ECO:0000313" key="1">
    <source>
        <dbReference type="EMBL" id="KAH8514881.1"/>
    </source>
</evidence>
<proteinExistence type="predicted"/>
<evidence type="ECO:0000313" key="2">
    <source>
        <dbReference type="Proteomes" id="UP000807159"/>
    </source>
</evidence>
<sequence length="71" mass="7535">DGPRHARRLPGKDVCVGSGQLACGRTCQCSCSSFESSYRQFAAVSYVGKKVAEHGIMGAPAVQEVRGSLYL</sequence>
<name>A0A8T2ZC84_POPDE</name>
<comment type="caution">
    <text evidence="1">The sequence shown here is derived from an EMBL/GenBank/DDBJ whole genome shotgun (WGS) entry which is preliminary data.</text>
</comment>
<reference evidence="1" key="1">
    <citation type="journal article" date="2021" name="J. Hered.">
        <title>Genome Assembly of Salicaceae Populus deltoides (Eastern Cottonwood) I-69 Based on Nanopore Sequencing and Hi-C Technologies.</title>
        <authorList>
            <person name="Bai S."/>
            <person name="Wu H."/>
            <person name="Zhang J."/>
            <person name="Pan Z."/>
            <person name="Zhao W."/>
            <person name="Li Z."/>
            <person name="Tong C."/>
        </authorList>
    </citation>
    <scope>NUCLEOTIDE SEQUENCE</scope>
    <source>
        <tissue evidence="1">Leaf</tissue>
    </source>
</reference>
<keyword evidence="2" id="KW-1185">Reference proteome</keyword>
<organism evidence="1 2">
    <name type="scientific">Populus deltoides</name>
    <name type="common">Eastern poplar</name>
    <name type="synonym">Eastern cottonwood</name>
    <dbReference type="NCBI Taxonomy" id="3696"/>
    <lineage>
        <taxon>Eukaryota</taxon>
        <taxon>Viridiplantae</taxon>
        <taxon>Streptophyta</taxon>
        <taxon>Embryophyta</taxon>
        <taxon>Tracheophyta</taxon>
        <taxon>Spermatophyta</taxon>
        <taxon>Magnoliopsida</taxon>
        <taxon>eudicotyledons</taxon>
        <taxon>Gunneridae</taxon>
        <taxon>Pentapetalae</taxon>
        <taxon>rosids</taxon>
        <taxon>fabids</taxon>
        <taxon>Malpighiales</taxon>
        <taxon>Salicaceae</taxon>
        <taxon>Saliceae</taxon>
        <taxon>Populus</taxon>
    </lineage>
</organism>
<gene>
    <name evidence="1" type="ORF">H0E87_007663</name>
</gene>
<accession>A0A8T2ZC84</accession>
<feature type="non-terminal residue" evidence="1">
    <location>
        <position position="1"/>
    </location>
</feature>